<evidence type="ECO:0000313" key="2">
    <source>
        <dbReference type="Proteomes" id="UP001497680"/>
    </source>
</evidence>
<reference evidence="1 2" key="1">
    <citation type="journal article" date="2022" name="New Phytol.">
        <title>Ecological generalism drives hyperdiversity of secondary metabolite gene clusters in xylarialean endophytes.</title>
        <authorList>
            <person name="Franco M.E.E."/>
            <person name="Wisecaver J.H."/>
            <person name="Arnold A.E."/>
            <person name="Ju Y.M."/>
            <person name="Slot J.C."/>
            <person name="Ahrendt S."/>
            <person name="Moore L.P."/>
            <person name="Eastman K.E."/>
            <person name="Scott K."/>
            <person name="Konkel Z."/>
            <person name="Mondo S.J."/>
            <person name="Kuo A."/>
            <person name="Hayes R.D."/>
            <person name="Haridas S."/>
            <person name="Andreopoulos B."/>
            <person name="Riley R."/>
            <person name="LaButti K."/>
            <person name="Pangilinan J."/>
            <person name="Lipzen A."/>
            <person name="Amirebrahimi M."/>
            <person name="Yan J."/>
            <person name="Adam C."/>
            <person name="Keymanesh K."/>
            <person name="Ng V."/>
            <person name="Louie K."/>
            <person name="Northen T."/>
            <person name="Drula E."/>
            <person name="Henrissat B."/>
            <person name="Hsieh H.M."/>
            <person name="Youens-Clark K."/>
            <person name="Lutzoni F."/>
            <person name="Miadlikowska J."/>
            <person name="Eastwood D.C."/>
            <person name="Hamelin R.C."/>
            <person name="Grigoriev I.V."/>
            <person name="U'Ren J.M."/>
        </authorList>
    </citation>
    <scope>NUCLEOTIDE SEQUENCE [LARGE SCALE GENOMIC DNA]</scope>
    <source>
        <strain evidence="1 2">ER1909</strain>
    </source>
</reference>
<name>A0ACC0CS44_9PEZI</name>
<gene>
    <name evidence="1" type="ORF">F4821DRAFT_194871</name>
</gene>
<accession>A0ACC0CS44</accession>
<keyword evidence="2" id="KW-1185">Reference proteome</keyword>
<protein>
    <submittedName>
        <fullName evidence="1">Uncharacterized protein</fullName>
    </submittedName>
</protein>
<proteinExistence type="predicted"/>
<dbReference type="Proteomes" id="UP001497680">
    <property type="component" value="Unassembled WGS sequence"/>
</dbReference>
<dbReference type="EMBL" id="MU394355">
    <property type="protein sequence ID" value="KAI6083231.1"/>
    <property type="molecule type" value="Genomic_DNA"/>
</dbReference>
<comment type="caution">
    <text evidence="1">The sequence shown here is derived from an EMBL/GenBank/DDBJ whole genome shotgun (WGS) entry which is preliminary data.</text>
</comment>
<evidence type="ECO:0000313" key="1">
    <source>
        <dbReference type="EMBL" id="KAI6083231.1"/>
    </source>
</evidence>
<organism evidence="1 2">
    <name type="scientific">Hypoxylon rubiginosum</name>
    <dbReference type="NCBI Taxonomy" id="110542"/>
    <lineage>
        <taxon>Eukaryota</taxon>
        <taxon>Fungi</taxon>
        <taxon>Dikarya</taxon>
        <taxon>Ascomycota</taxon>
        <taxon>Pezizomycotina</taxon>
        <taxon>Sordariomycetes</taxon>
        <taxon>Xylariomycetidae</taxon>
        <taxon>Xylariales</taxon>
        <taxon>Hypoxylaceae</taxon>
        <taxon>Hypoxylon</taxon>
    </lineage>
</organism>
<sequence length="104" mass="11478">MLLLLSRVLFLPSLRLFRRLFKLLLPIYYPIGGSVQTWGSSGTGIRDAIPEHPNQSIHPASSLCPGPLASFTVSFIFTPHTLSFPMRSTSTSIADNESLNYITV</sequence>